<dbReference type="InterPro" id="IPR027417">
    <property type="entry name" value="P-loop_NTPase"/>
</dbReference>
<dbReference type="EMBL" id="CAJOBP010000978">
    <property type="protein sequence ID" value="CAF4241706.1"/>
    <property type="molecule type" value="Genomic_DNA"/>
</dbReference>
<feature type="domain" description="DTW" evidence="10">
    <location>
        <begin position="263"/>
        <end position="455"/>
    </location>
</feature>
<keyword evidence="6" id="KW-0819">tRNA processing</keyword>
<dbReference type="InterPro" id="IPR026755">
    <property type="entry name" value="Fam221a/b"/>
</dbReference>
<sequence>MFDELTALLDDTHRPSSNSILLTSLDFDSNFLLQHFLSYSIKNSLNCVYISLLTPFSHLKHVQNKMGNVLKTPEISSTSPLMFIPLFSILSDQFFNEKPSFNIDDLCEIIQQQIIASPDIFIFEDLQILRHLLKLSDGKILFMQRKLRQLFPKAQFITQMSISDDENDDENFSSPLINMLKRIHDKHVFVRSLTTGATKDISGQLTYSGPSKSSLWTNTIIRQCLFRLTDRTLNLITSAMNDNETYLLDLDDDLSEKDWNGPKRSICTRCERPELVCLCSHLPSTPIRLNHTSVVIFQHPNEIKRPLGTVQLLSKCIDPSSLTVVRARQFPGKYYSDIYSNPNTYLLFPNANAVLLDDVINESDHYTIIALDGTWNEAMGIYHRHSELQALKTCYVKIDQKSEFVIRTQPTKETASTLETIAYALKSTEKDSPTLFDDIVRPLKRMVELQLNLGAVVHEAKLSLIEKGKCVLEDFVQINICVRPKFDILCSENEPILKNLPRKTGLRLLEFSQRKHGYGGQQTIDPGTIQLINDYSAITQPGVARLTYYIKTLKVIIKMAGRGSRRAPGEHISLPSNAAADVDAYFEYRAIVGDDDGGKVFTPEEFEQYKKRVLPMRLHNRVFVSWVNPQGMDCILIGPQHKCLCRHKFAEHKTDFAQIPTERPILISCRQQGCRCVAYEYVANASGTSDPNCRCKHSLDNHATKPPYKCQKNCNCTGFSAPFTCTCGESANKHITLVETKEEREERGHPTGYATPYQAMGGLTGFSSLAEGYLRLDPSGRGRPDDDFLNQPITAMDHPILRVHASHEPDSAEAQSQLRRTGESEMDYYERRYQERQRLSRGIRAPPNPYDDDAKLTTGTRNDKTQPRRIAGSKK</sequence>
<evidence type="ECO:0000256" key="2">
    <source>
        <dbReference type="ARBA" id="ARBA00012386"/>
    </source>
</evidence>
<evidence type="ECO:0000256" key="6">
    <source>
        <dbReference type="ARBA" id="ARBA00022694"/>
    </source>
</evidence>
<dbReference type="Pfam" id="PF03942">
    <property type="entry name" value="DTW"/>
    <property type="match status" value="1"/>
</dbReference>
<comment type="catalytic activity">
    <reaction evidence="8">
        <text>a uridine in tRNA + S-adenosyl-L-methionine = a 3-[(3S)-3-amino-3-carboxypropyl]uridine in tRNA + S-methyl-5'-thioadenosine + H(+)</text>
        <dbReference type="Rhea" id="RHEA:62432"/>
        <dbReference type="Rhea" id="RHEA-COMP:13339"/>
        <dbReference type="Rhea" id="RHEA-COMP:16092"/>
        <dbReference type="ChEBI" id="CHEBI:15378"/>
        <dbReference type="ChEBI" id="CHEBI:17509"/>
        <dbReference type="ChEBI" id="CHEBI:59789"/>
        <dbReference type="ChEBI" id="CHEBI:65315"/>
        <dbReference type="ChEBI" id="CHEBI:82930"/>
        <dbReference type="EC" id="2.5.1.25"/>
    </reaction>
</comment>
<evidence type="ECO:0000313" key="11">
    <source>
        <dbReference type="EMBL" id="CAF4241706.1"/>
    </source>
</evidence>
<evidence type="ECO:0000256" key="5">
    <source>
        <dbReference type="ARBA" id="ARBA00022691"/>
    </source>
</evidence>
<dbReference type="EC" id="2.5.1.25" evidence="2"/>
<keyword evidence="5" id="KW-0949">S-adenosyl-L-methionine</keyword>
<evidence type="ECO:0000256" key="7">
    <source>
        <dbReference type="ARBA" id="ARBA00039630"/>
    </source>
</evidence>
<dbReference type="UniPathway" id="UPA00988"/>
<name>A0A820E5G9_9BILA</name>
<keyword evidence="12" id="KW-1185">Reference proteome</keyword>
<evidence type="ECO:0000313" key="12">
    <source>
        <dbReference type="Proteomes" id="UP000663873"/>
    </source>
</evidence>
<dbReference type="Pfam" id="PF14753">
    <property type="entry name" value="FAM221"/>
    <property type="match status" value="1"/>
</dbReference>
<evidence type="ECO:0000256" key="1">
    <source>
        <dbReference type="ARBA" id="ARBA00011026"/>
    </source>
</evidence>
<organism evidence="11 12">
    <name type="scientific">Rotaria socialis</name>
    <dbReference type="NCBI Taxonomy" id="392032"/>
    <lineage>
        <taxon>Eukaryota</taxon>
        <taxon>Metazoa</taxon>
        <taxon>Spiralia</taxon>
        <taxon>Gnathifera</taxon>
        <taxon>Rotifera</taxon>
        <taxon>Eurotatoria</taxon>
        <taxon>Bdelloidea</taxon>
        <taxon>Philodinida</taxon>
        <taxon>Philodinidae</taxon>
        <taxon>Rotaria</taxon>
    </lineage>
</organism>
<proteinExistence type="inferred from homology"/>
<keyword evidence="4" id="KW-0808">Transferase</keyword>
<dbReference type="Gene3D" id="3.40.50.300">
    <property type="entry name" value="P-loop containing nucleotide triphosphate hydrolases"/>
    <property type="match status" value="1"/>
</dbReference>
<evidence type="ECO:0000259" key="10">
    <source>
        <dbReference type="SMART" id="SM01144"/>
    </source>
</evidence>
<accession>A0A820E5G9</accession>
<dbReference type="PANTHER" id="PTHR31214">
    <property type="entry name" value="PROTEIN FAM221A-RELATED"/>
    <property type="match status" value="1"/>
</dbReference>
<evidence type="ECO:0000256" key="4">
    <source>
        <dbReference type="ARBA" id="ARBA00022679"/>
    </source>
</evidence>
<dbReference type="PANTHER" id="PTHR31214:SF2">
    <property type="entry name" value="PROTEIN FAM221A"/>
    <property type="match status" value="1"/>
</dbReference>
<dbReference type="Proteomes" id="UP000663873">
    <property type="component" value="Unassembled WGS sequence"/>
</dbReference>
<dbReference type="InterPro" id="IPR018627">
    <property type="entry name" value="ELP6"/>
</dbReference>
<reference evidence="11" key="1">
    <citation type="submission" date="2021-02" db="EMBL/GenBank/DDBJ databases">
        <authorList>
            <person name="Nowell W R."/>
        </authorList>
    </citation>
    <scope>NUCLEOTIDE SEQUENCE</scope>
</reference>
<dbReference type="AlphaFoldDB" id="A0A820E5G9"/>
<protein>
    <recommendedName>
        <fullName evidence="3">Elongator complex protein 6</fullName>
        <ecNumber evidence="2">2.5.1.25</ecNumber>
    </recommendedName>
    <alternativeName>
        <fullName evidence="7">Protein FAM221A</fullName>
    </alternativeName>
</protein>
<evidence type="ECO:0000256" key="9">
    <source>
        <dbReference type="SAM" id="MobiDB-lite"/>
    </source>
</evidence>
<comment type="similarity">
    <text evidence="1">Belongs to the FAM221 family.</text>
</comment>
<dbReference type="SMART" id="SM01144">
    <property type="entry name" value="DTW"/>
    <property type="match status" value="1"/>
</dbReference>
<comment type="caution">
    <text evidence="11">The sequence shown here is derived from an EMBL/GenBank/DDBJ whole genome shotgun (WGS) entry which is preliminary data.</text>
</comment>
<dbReference type="GO" id="GO:0016432">
    <property type="term" value="F:tRNA-uridine aminocarboxypropyltransferase activity"/>
    <property type="evidence" value="ECO:0007669"/>
    <property type="project" value="UniProtKB-EC"/>
</dbReference>
<feature type="region of interest" description="Disordered" evidence="9">
    <location>
        <begin position="806"/>
        <end position="875"/>
    </location>
</feature>
<feature type="compositionally biased region" description="Basic and acidic residues" evidence="9">
    <location>
        <begin position="820"/>
        <end position="838"/>
    </location>
</feature>
<evidence type="ECO:0000256" key="3">
    <source>
        <dbReference type="ARBA" id="ARBA00020263"/>
    </source>
</evidence>
<evidence type="ECO:0000256" key="8">
    <source>
        <dbReference type="ARBA" id="ARBA00048718"/>
    </source>
</evidence>
<gene>
    <name evidence="11" type="ORF">UJA718_LOCUS8981</name>
</gene>
<dbReference type="GO" id="GO:0033588">
    <property type="term" value="C:elongator holoenzyme complex"/>
    <property type="evidence" value="ECO:0007669"/>
    <property type="project" value="InterPro"/>
</dbReference>
<dbReference type="Pfam" id="PF09807">
    <property type="entry name" value="ELP6"/>
    <property type="match status" value="1"/>
</dbReference>
<dbReference type="InterPro" id="IPR005636">
    <property type="entry name" value="DTW"/>
</dbReference>
<dbReference type="GO" id="GO:0002098">
    <property type="term" value="P:tRNA wobble uridine modification"/>
    <property type="evidence" value="ECO:0007669"/>
    <property type="project" value="InterPro"/>
</dbReference>